<keyword evidence="6" id="KW-1133">Transmembrane helix</keyword>
<dbReference type="PANTHER" id="PTHR43390:SF1">
    <property type="entry name" value="CHLOROPLAST PROCESSING PEPTIDASE"/>
    <property type="match status" value="1"/>
</dbReference>
<dbReference type="CDD" id="cd06530">
    <property type="entry name" value="S26_SPase_I"/>
    <property type="match status" value="1"/>
</dbReference>
<dbReference type="GO" id="GO:0016020">
    <property type="term" value="C:membrane"/>
    <property type="evidence" value="ECO:0007669"/>
    <property type="project" value="UniProtKB-SubCell"/>
</dbReference>
<dbReference type="EC" id="3.4.21.89" evidence="3 6"/>
<evidence type="ECO:0000259" key="7">
    <source>
        <dbReference type="Pfam" id="PF10502"/>
    </source>
</evidence>
<dbReference type="Pfam" id="PF10502">
    <property type="entry name" value="Peptidase_S26"/>
    <property type="match status" value="1"/>
</dbReference>
<dbReference type="EMBL" id="MFGJ01000007">
    <property type="protein sequence ID" value="OGF31925.1"/>
    <property type="molecule type" value="Genomic_DNA"/>
</dbReference>
<comment type="caution">
    <text evidence="8">The sequence shown here is derived from an EMBL/GenBank/DDBJ whole genome shotgun (WGS) entry which is preliminary data.</text>
</comment>
<keyword evidence="6" id="KW-0645">Protease</keyword>
<protein>
    <recommendedName>
        <fullName evidence="3 6">Signal peptidase I</fullName>
        <ecNumber evidence="3 6">3.4.21.89</ecNumber>
    </recommendedName>
</protein>
<evidence type="ECO:0000256" key="5">
    <source>
        <dbReference type="PIRSR" id="PIRSR600223-1"/>
    </source>
</evidence>
<proteinExistence type="inferred from homology"/>
<dbReference type="PROSITE" id="PS00761">
    <property type="entry name" value="SPASE_I_3"/>
    <property type="match status" value="1"/>
</dbReference>
<dbReference type="InterPro" id="IPR036286">
    <property type="entry name" value="LexA/Signal_pep-like_sf"/>
</dbReference>
<dbReference type="NCBIfam" id="TIGR02227">
    <property type="entry name" value="sigpep_I_bact"/>
    <property type="match status" value="1"/>
</dbReference>
<dbReference type="AlphaFoldDB" id="A0A1F5SYX0"/>
<feature type="transmembrane region" description="Helical" evidence="6">
    <location>
        <begin position="7"/>
        <end position="32"/>
    </location>
</feature>
<reference evidence="8 9" key="1">
    <citation type="journal article" date="2016" name="Nat. Commun.">
        <title>Thousands of microbial genomes shed light on interconnected biogeochemical processes in an aquifer system.</title>
        <authorList>
            <person name="Anantharaman K."/>
            <person name="Brown C.T."/>
            <person name="Hug L.A."/>
            <person name="Sharon I."/>
            <person name="Castelle C.J."/>
            <person name="Probst A.J."/>
            <person name="Thomas B.C."/>
            <person name="Singh A."/>
            <person name="Wilkins M.J."/>
            <person name="Karaoz U."/>
            <person name="Brodie E.L."/>
            <person name="Williams K.H."/>
            <person name="Hubbard S.S."/>
            <person name="Banfield J.F."/>
        </authorList>
    </citation>
    <scope>NUCLEOTIDE SEQUENCE [LARGE SCALE GENOMIC DNA]</scope>
</reference>
<evidence type="ECO:0000313" key="8">
    <source>
        <dbReference type="EMBL" id="OGF31925.1"/>
    </source>
</evidence>
<dbReference type="GO" id="GO:0004252">
    <property type="term" value="F:serine-type endopeptidase activity"/>
    <property type="evidence" value="ECO:0007669"/>
    <property type="project" value="InterPro"/>
</dbReference>
<keyword evidence="6" id="KW-0812">Transmembrane</keyword>
<dbReference type="PANTHER" id="PTHR43390">
    <property type="entry name" value="SIGNAL PEPTIDASE I"/>
    <property type="match status" value="1"/>
</dbReference>
<dbReference type="InterPro" id="IPR000223">
    <property type="entry name" value="Pept_S26A_signal_pept_1"/>
</dbReference>
<dbReference type="GO" id="GO:0006465">
    <property type="term" value="P:signal peptide processing"/>
    <property type="evidence" value="ECO:0007669"/>
    <property type="project" value="InterPro"/>
</dbReference>
<accession>A0A1F5SYX0</accession>
<dbReference type="GO" id="GO:0009003">
    <property type="term" value="F:signal peptidase activity"/>
    <property type="evidence" value="ECO:0007669"/>
    <property type="project" value="UniProtKB-EC"/>
</dbReference>
<comment type="catalytic activity">
    <reaction evidence="1 6">
        <text>Cleavage of hydrophobic, N-terminal signal or leader sequences from secreted and periplasmic proteins.</text>
        <dbReference type="EC" id="3.4.21.89"/>
    </reaction>
</comment>
<evidence type="ECO:0000256" key="1">
    <source>
        <dbReference type="ARBA" id="ARBA00000677"/>
    </source>
</evidence>
<dbReference type="InterPro" id="IPR019533">
    <property type="entry name" value="Peptidase_S26"/>
</dbReference>
<dbReference type="InterPro" id="IPR019758">
    <property type="entry name" value="Pept_S26A_signal_pept_1_CS"/>
</dbReference>
<dbReference type="InterPro" id="IPR019757">
    <property type="entry name" value="Pept_S26A_signal_pept_1_Lys-AS"/>
</dbReference>
<keyword evidence="6" id="KW-0472">Membrane</keyword>
<dbReference type="STRING" id="1798002.A2478_05365"/>
<gene>
    <name evidence="8" type="ORF">A2478_05365</name>
</gene>
<evidence type="ECO:0000256" key="2">
    <source>
        <dbReference type="ARBA" id="ARBA00009370"/>
    </source>
</evidence>
<dbReference type="Proteomes" id="UP000179001">
    <property type="component" value="Unassembled WGS sequence"/>
</dbReference>
<keyword evidence="4 6" id="KW-0378">Hydrolase</keyword>
<evidence type="ECO:0000256" key="3">
    <source>
        <dbReference type="ARBA" id="ARBA00013208"/>
    </source>
</evidence>
<feature type="domain" description="Peptidase S26" evidence="7">
    <location>
        <begin position="12"/>
        <end position="173"/>
    </location>
</feature>
<evidence type="ECO:0000256" key="6">
    <source>
        <dbReference type="RuleBase" id="RU362042"/>
    </source>
</evidence>
<feature type="active site" evidence="5">
    <location>
        <position position="42"/>
    </location>
</feature>
<organism evidence="8 9">
    <name type="scientific">Candidatus Falkowbacteria bacterium RIFOXYC2_FULL_36_12</name>
    <dbReference type="NCBI Taxonomy" id="1798002"/>
    <lineage>
        <taxon>Bacteria</taxon>
        <taxon>Candidatus Falkowiibacteriota</taxon>
    </lineage>
</organism>
<feature type="active site" evidence="5">
    <location>
        <position position="85"/>
    </location>
</feature>
<evidence type="ECO:0000256" key="4">
    <source>
        <dbReference type="ARBA" id="ARBA00022801"/>
    </source>
</evidence>
<dbReference type="PROSITE" id="PS00760">
    <property type="entry name" value="SPASE_I_2"/>
    <property type="match status" value="1"/>
</dbReference>
<evidence type="ECO:0000313" key="9">
    <source>
        <dbReference type="Proteomes" id="UP000179001"/>
    </source>
</evidence>
<dbReference type="PRINTS" id="PR00727">
    <property type="entry name" value="LEADERPTASE"/>
</dbReference>
<dbReference type="Gene3D" id="2.10.109.10">
    <property type="entry name" value="Umud Fragment, subunit A"/>
    <property type="match status" value="1"/>
</dbReference>
<comment type="subcellular location">
    <subcellularLocation>
        <location evidence="6">Membrane</location>
        <topology evidence="6">Single-pass type II membrane protein</topology>
    </subcellularLocation>
</comment>
<name>A0A1F5SYX0_9BACT</name>
<dbReference type="SUPFAM" id="SSF51306">
    <property type="entry name" value="LexA/Signal peptidase"/>
    <property type="match status" value="1"/>
</dbReference>
<comment type="similarity">
    <text evidence="2 6">Belongs to the peptidase S26 family.</text>
</comment>
<sequence length="193" mass="22553">MSPGKKVAYFFWDLVKVVCIALAIIIPVRYFLIQPFYVKGASMEPSFYDDEYLIIDELSYRISQPERGDIIVFRYPKDPSQFFIKRVIALPGEKVEVRDGFVFVYTDEGEKKYLLDEMDYLDNSTRTLGDKVWNLEADEYYVLGDNREHSLDSRVFGPVGRGNIVGKVWLRGWPLTRVKIFSPISYEQFSENK</sequence>